<keyword evidence="18" id="KW-1185">Reference proteome</keyword>
<evidence type="ECO:0000256" key="3">
    <source>
        <dbReference type="ARBA" id="ARBA00010441"/>
    </source>
</evidence>
<dbReference type="OrthoDB" id="9796672at2"/>
<evidence type="ECO:0000256" key="8">
    <source>
        <dbReference type="ARBA" id="ARBA00022692"/>
    </source>
</evidence>
<dbReference type="InterPro" id="IPR048254">
    <property type="entry name" value="CDP_ALCOHOL_P_TRANSF_CS"/>
</dbReference>
<comment type="similarity">
    <text evidence="3 15">Belongs to the CDP-alcohol phosphatidyltransferase class-I family.</text>
</comment>
<dbReference type="GO" id="GO:0046474">
    <property type="term" value="P:glycerophospholipid biosynthetic process"/>
    <property type="evidence" value="ECO:0007669"/>
    <property type="project" value="TreeGrafter"/>
</dbReference>
<comment type="pathway">
    <text evidence="2">Phospholipid metabolism; phosphatidylglycerol biosynthesis; phosphatidylglycerol from CDP-diacylglycerol: step 1/2.</text>
</comment>
<keyword evidence="10" id="KW-0443">Lipid metabolism</keyword>
<keyword evidence="12" id="KW-0594">Phospholipid biosynthesis</keyword>
<dbReference type="PANTHER" id="PTHR14269:SF11">
    <property type="entry name" value="CDP-DIACYLGLYCEROL--GLYCEROL-3-PHOSPHATE 3-PHOSPHATIDYLTRANSFERASE"/>
    <property type="match status" value="1"/>
</dbReference>
<comment type="caution">
    <text evidence="17">The sequence shown here is derived from an EMBL/GenBank/DDBJ whole genome shotgun (WGS) entry which is preliminary data.</text>
</comment>
<evidence type="ECO:0000256" key="9">
    <source>
        <dbReference type="ARBA" id="ARBA00022989"/>
    </source>
</evidence>
<evidence type="ECO:0000256" key="7">
    <source>
        <dbReference type="ARBA" id="ARBA00022679"/>
    </source>
</evidence>
<sequence>MTPSSTSGWLKALPNLITVSRCIIGVLGAWLLVKASQSTMESQAVVLAVSSGALFVISALSDFIDGWLARAIGAVSALGALLDPIADKVLVGSYLIAFVLISRFDPFLTPAVVIIVGRDVLVTALRLSRLNSREVPLPVTDEAKFKTGLHMVLIALPFLLVLTGLRDVEGWFYYWVGGVWLAALLSAWTAMPYLRKAFSGHR</sequence>
<evidence type="ECO:0000256" key="6">
    <source>
        <dbReference type="ARBA" id="ARBA00022516"/>
    </source>
</evidence>
<feature type="transmembrane region" description="Helical" evidence="16">
    <location>
        <begin position="107"/>
        <end position="127"/>
    </location>
</feature>
<dbReference type="GO" id="GO:0008444">
    <property type="term" value="F:CDP-diacylglycerol-glycerol-3-phosphate 3-phosphatidyltransferase activity"/>
    <property type="evidence" value="ECO:0007669"/>
    <property type="project" value="UniProtKB-EC"/>
</dbReference>
<keyword evidence="9 16" id="KW-1133">Transmembrane helix</keyword>
<feature type="transmembrane region" description="Helical" evidence="16">
    <location>
        <begin position="45"/>
        <end position="68"/>
    </location>
</feature>
<dbReference type="InterPro" id="IPR027469">
    <property type="entry name" value="Cation_efflux_TMD_sf"/>
</dbReference>
<evidence type="ECO:0000256" key="15">
    <source>
        <dbReference type="RuleBase" id="RU003750"/>
    </source>
</evidence>
<dbReference type="Pfam" id="PF01066">
    <property type="entry name" value="CDP-OH_P_transf"/>
    <property type="match status" value="1"/>
</dbReference>
<feature type="transmembrane region" description="Helical" evidence="16">
    <location>
        <begin position="12"/>
        <end position="33"/>
    </location>
</feature>
<dbReference type="RefSeq" id="WP_135943159.1">
    <property type="nucleotide sequence ID" value="NZ_BMEI01000001.1"/>
</dbReference>
<evidence type="ECO:0000313" key="18">
    <source>
        <dbReference type="Proteomes" id="UP000305451"/>
    </source>
</evidence>
<feature type="transmembrane region" description="Helical" evidence="16">
    <location>
        <begin position="171"/>
        <end position="194"/>
    </location>
</feature>
<protein>
    <recommendedName>
        <fullName evidence="5">CDP-diacylglycerol--glycerol-3-phosphate 3-phosphatidyltransferase</fullName>
        <ecNumber evidence="4">2.7.8.5</ecNumber>
    </recommendedName>
</protein>
<dbReference type="PIRSF" id="PIRSF000847">
    <property type="entry name" value="Phos_ph_gly_syn"/>
    <property type="match status" value="1"/>
</dbReference>
<evidence type="ECO:0000256" key="12">
    <source>
        <dbReference type="ARBA" id="ARBA00023209"/>
    </source>
</evidence>
<dbReference type="EMBL" id="SRXV01000001">
    <property type="protein sequence ID" value="TGY93964.1"/>
    <property type="molecule type" value="Genomic_DNA"/>
</dbReference>
<dbReference type="PROSITE" id="PS00379">
    <property type="entry name" value="CDP_ALCOHOL_P_TRANSF"/>
    <property type="match status" value="1"/>
</dbReference>
<dbReference type="Gene3D" id="1.20.120.1760">
    <property type="match status" value="1"/>
</dbReference>
<dbReference type="InterPro" id="IPR004570">
    <property type="entry name" value="Phosphatidylglycerol_P_synth"/>
</dbReference>
<evidence type="ECO:0000256" key="13">
    <source>
        <dbReference type="ARBA" id="ARBA00023264"/>
    </source>
</evidence>
<keyword evidence="7 15" id="KW-0808">Transferase</keyword>
<keyword evidence="6" id="KW-0444">Lipid biosynthesis</keyword>
<keyword evidence="11 16" id="KW-0472">Membrane</keyword>
<dbReference type="InterPro" id="IPR000462">
    <property type="entry name" value="CDP-OH_P_trans"/>
</dbReference>
<evidence type="ECO:0000256" key="1">
    <source>
        <dbReference type="ARBA" id="ARBA00004141"/>
    </source>
</evidence>
<dbReference type="InterPro" id="IPR050324">
    <property type="entry name" value="CDP-alcohol_PTase-I"/>
</dbReference>
<evidence type="ECO:0000256" key="16">
    <source>
        <dbReference type="SAM" id="Phobius"/>
    </source>
</evidence>
<keyword evidence="8 16" id="KW-0812">Transmembrane</keyword>
<comment type="catalytic activity">
    <reaction evidence="14">
        <text>a CDP-1,2-diacyl-sn-glycerol + sn-glycerol 3-phosphate = a 1,2-diacyl-sn-glycero-3-phospho-(1'-sn-glycero-3'-phosphate) + CMP + H(+)</text>
        <dbReference type="Rhea" id="RHEA:12593"/>
        <dbReference type="ChEBI" id="CHEBI:15378"/>
        <dbReference type="ChEBI" id="CHEBI:57597"/>
        <dbReference type="ChEBI" id="CHEBI:58332"/>
        <dbReference type="ChEBI" id="CHEBI:60110"/>
        <dbReference type="ChEBI" id="CHEBI:60377"/>
        <dbReference type="EC" id="2.7.8.5"/>
    </reaction>
</comment>
<feature type="transmembrane region" description="Helical" evidence="16">
    <location>
        <begin position="80"/>
        <end position="101"/>
    </location>
</feature>
<proteinExistence type="inferred from homology"/>
<evidence type="ECO:0000256" key="10">
    <source>
        <dbReference type="ARBA" id="ARBA00023098"/>
    </source>
</evidence>
<dbReference type="Proteomes" id="UP000305451">
    <property type="component" value="Unassembled WGS sequence"/>
</dbReference>
<evidence type="ECO:0000256" key="11">
    <source>
        <dbReference type="ARBA" id="ARBA00023136"/>
    </source>
</evidence>
<keyword evidence="13" id="KW-1208">Phospholipid metabolism</keyword>
<dbReference type="GO" id="GO:0016020">
    <property type="term" value="C:membrane"/>
    <property type="evidence" value="ECO:0007669"/>
    <property type="project" value="UniProtKB-SubCell"/>
</dbReference>
<comment type="subcellular location">
    <subcellularLocation>
        <location evidence="1">Membrane</location>
        <topology evidence="1">Multi-pass membrane protein</topology>
    </subcellularLocation>
</comment>
<evidence type="ECO:0000256" key="4">
    <source>
        <dbReference type="ARBA" id="ARBA00013170"/>
    </source>
</evidence>
<evidence type="ECO:0000256" key="14">
    <source>
        <dbReference type="ARBA" id="ARBA00048586"/>
    </source>
</evidence>
<organism evidence="17 18">
    <name type="scientific">Marinicauda pacifica</name>
    <dbReference type="NCBI Taxonomy" id="1133559"/>
    <lineage>
        <taxon>Bacteria</taxon>
        <taxon>Pseudomonadati</taxon>
        <taxon>Pseudomonadota</taxon>
        <taxon>Alphaproteobacteria</taxon>
        <taxon>Maricaulales</taxon>
        <taxon>Maricaulaceae</taxon>
        <taxon>Marinicauda</taxon>
    </lineage>
</organism>
<accession>A0A4S2HD99</accession>
<evidence type="ECO:0000313" key="17">
    <source>
        <dbReference type="EMBL" id="TGY93964.1"/>
    </source>
</evidence>
<name>A0A4S2HD99_9PROT</name>
<dbReference type="EC" id="2.7.8.5" evidence="4"/>
<evidence type="ECO:0000256" key="2">
    <source>
        <dbReference type="ARBA" id="ARBA00005042"/>
    </source>
</evidence>
<dbReference type="PANTHER" id="PTHR14269">
    <property type="entry name" value="CDP-DIACYLGLYCEROL--GLYCEROL-3-PHOSPHATE 3-PHOSPHATIDYLTRANSFERASE-RELATED"/>
    <property type="match status" value="1"/>
</dbReference>
<dbReference type="AlphaFoldDB" id="A0A4S2HD99"/>
<gene>
    <name evidence="17" type="ORF">E5162_01355</name>
</gene>
<dbReference type="SUPFAM" id="SSF161111">
    <property type="entry name" value="Cation efflux protein transmembrane domain-like"/>
    <property type="match status" value="1"/>
</dbReference>
<dbReference type="InterPro" id="IPR043130">
    <property type="entry name" value="CDP-OH_PTrfase_TM_dom"/>
</dbReference>
<reference evidence="17 18" key="1">
    <citation type="journal article" date="2013" name="Int. J. Syst. Evol. Microbiol.">
        <title>Marinicauda pacifica gen. nov., sp. nov., a prosthecate alphaproteobacterium of the family Hyphomonadaceae isolated from deep seawater.</title>
        <authorList>
            <person name="Zhang X.Y."/>
            <person name="Li G.W."/>
            <person name="Wang C.S."/>
            <person name="Zhang Y.J."/>
            <person name="Xu X.W."/>
            <person name="Li H."/>
            <person name="Liu A."/>
            <person name="Liu C."/>
            <person name="Xie B.B."/>
            <person name="Qin Q.L."/>
            <person name="Xu Z."/>
            <person name="Chen X.L."/>
            <person name="Zhou B.C."/>
            <person name="Zhang Y.Z."/>
        </authorList>
    </citation>
    <scope>NUCLEOTIDE SEQUENCE [LARGE SCALE GENOMIC DNA]</scope>
    <source>
        <strain evidence="17 18">P-1 km-3</strain>
    </source>
</reference>
<feature type="transmembrane region" description="Helical" evidence="16">
    <location>
        <begin position="148"/>
        <end position="165"/>
    </location>
</feature>
<evidence type="ECO:0000256" key="5">
    <source>
        <dbReference type="ARBA" id="ARBA00014944"/>
    </source>
</evidence>